<feature type="compositionally biased region" description="Polar residues" evidence="4">
    <location>
        <begin position="628"/>
        <end position="649"/>
    </location>
</feature>
<evidence type="ECO:0000256" key="4">
    <source>
        <dbReference type="SAM" id="MobiDB-lite"/>
    </source>
</evidence>
<gene>
    <name evidence="6" type="ORF">HYH03_009956</name>
</gene>
<evidence type="ECO:0000313" key="6">
    <source>
        <dbReference type="EMBL" id="KAG2491796.1"/>
    </source>
</evidence>
<feature type="region of interest" description="Disordered" evidence="4">
    <location>
        <begin position="766"/>
        <end position="802"/>
    </location>
</feature>
<feature type="compositionally biased region" description="Low complexity" evidence="4">
    <location>
        <begin position="766"/>
        <end position="777"/>
    </location>
</feature>
<sequence>MAKAEGRPGTIVGSEEDWLLEFWPEPTLELSGPAAMQPQQSPSLDAPITDLQQLAPQQTSQQAQQPGGLPLGQYALASAADYLQTAQHALSAYDPYRTKSAPPLPLGLLPDRPSDCASGLLPPPAGGEYLGALGTAQGGLGPVPHPLMAPGAVSGLQQGQPGGGYGDLGLGAMGMGMGGLGLQQGMLHPHAHYFAAPPRAAAGPSKSRLRWTPELHNRFVQAVNTLGGPDKATPKGILKLMGVDGLTIYHIKSHLQKYRLNIRLPGDSAAGPQGDSADDSDAEGGGGGTTATGMAAAPSMSLDRGGMETTSGLLGRRLGSNAATAAAAAGFLAGGGGGGGGGMAEPSLSNSIAAAQVAQQQAAAAAAAQMAAARPAGGSTSSGSTPSATRRNLEEALLFQMELQKKLHEQLETQRQLQLSLEAHGRYIASLMEQEGLTSRLPQLSSGDGPTAQLALPGPGGEGGGDGLQRQPSGIGGGGGGPQQGGPLVGATGQGVDHAGLGGVGPDGRRISSQGLGAPSPQALLPFQLSSAGQPTGRHQLGMQPSPQHLPGPGGDGGGGGGPGDEHQRRRSEIAYDGTGGSGLTGGASGGSSVQQLAVAEAQRHDLMRAGRLGSMPSAAAAALQAAGSNSLPQQHMYSPAQQDSLGLSQQQQQQQAQADAQAHAQAHAAAQEHAAAAAVAAGMQLSMAHAPSGSGLGDGGGGLGDGGGGLGDFDLADFVGDLDASGVAALEGQGFAGLQGGLQGDSEMGLLAGIGDDLAAAAAEAQAQGLVSPRRGSSGGEDSGRSKRARLQGSSSGEGQG</sequence>
<feature type="region of interest" description="Disordered" evidence="4">
    <location>
        <begin position="625"/>
        <end position="670"/>
    </location>
</feature>
<dbReference type="InterPro" id="IPR001005">
    <property type="entry name" value="SANT/Myb"/>
</dbReference>
<dbReference type="PANTHER" id="PTHR31499">
    <property type="entry name" value="MYB FAMILY TRANSCRIPTION FACTOR PHL11"/>
    <property type="match status" value="1"/>
</dbReference>
<accession>A0A835Y0F5</accession>
<dbReference type="AlphaFoldDB" id="A0A835Y0F5"/>
<keyword evidence="3" id="KW-0539">Nucleus</keyword>
<feature type="compositionally biased region" description="Low complexity" evidence="4">
    <location>
        <begin position="650"/>
        <end position="670"/>
    </location>
</feature>
<dbReference type="InterPro" id="IPR009057">
    <property type="entry name" value="Homeodomain-like_sf"/>
</dbReference>
<keyword evidence="1" id="KW-0805">Transcription regulation</keyword>
<dbReference type="PANTHER" id="PTHR31499:SF79">
    <property type="entry name" value="HTH MYB-TYPE DOMAIN-CONTAINING PROTEIN"/>
    <property type="match status" value="1"/>
</dbReference>
<dbReference type="EMBL" id="JAEHOE010000050">
    <property type="protein sequence ID" value="KAG2491796.1"/>
    <property type="molecule type" value="Genomic_DNA"/>
</dbReference>
<reference evidence="6" key="1">
    <citation type="journal article" date="2020" name="bioRxiv">
        <title>Comparative genomics of Chlamydomonas.</title>
        <authorList>
            <person name="Craig R.J."/>
            <person name="Hasan A.R."/>
            <person name="Ness R.W."/>
            <person name="Keightley P.D."/>
        </authorList>
    </citation>
    <scope>NUCLEOTIDE SEQUENCE</scope>
    <source>
        <strain evidence="6">CCAP 11/70</strain>
    </source>
</reference>
<feature type="compositionally biased region" description="Gly residues" evidence="4">
    <location>
        <begin position="474"/>
        <end position="488"/>
    </location>
</feature>
<feature type="compositionally biased region" description="Low complexity" evidence="4">
    <location>
        <begin position="291"/>
        <end position="301"/>
    </location>
</feature>
<feature type="compositionally biased region" description="Gly residues" evidence="4">
    <location>
        <begin position="552"/>
        <end position="563"/>
    </location>
</feature>
<dbReference type="InterPro" id="IPR017930">
    <property type="entry name" value="Myb_dom"/>
</dbReference>
<feature type="compositionally biased region" description="Gly residues" evidence="4">
    <location>
        <begin position="458"/>
        <end position="467"/>
    </location>
</feature>
<organism evidence="6 7">
    <name type="scientific">Edaphochlamys debaryana</name>
    <dbReference type="NCBI Taxonomy" id="47281"/>
    <lineage>
        <taxon>Eukaryota</taxon>
        <taxon>Viridiplantae</taxon>
        <taxon>Chlorophyta</taxon>
        <taxon>core chlorophytes</taxon>
        <taxon>Chlorophyceae</taxon>
        <taxon>CS clade</taxon>
        <taxon>Chlamydomonadales</taxon>
        <taxon>Chlamydomonadales incertae sedis</taxon>
        <taxon>Edaphochlamys</taxon>
    </lineage>
</organism>
<dbReference type="GO" id="GO:0003700">
    <property type="term" value="F:DNA-binding transcription factor activity"/>
    <property type="evidence" value="ECO:0007669"/>
    <property type="project" value="InterPro"/>
</dbReference>
<feature type="domain" description="HTH myb-type" evidence="5">
    <location>
        <begin position="203"/>
        <end position="263"/>
    </location>
</feature>
<dbReference type="InterPro" id="IPR006447">
    <property type="entry name" value="Myb_dom_plants"/>
</dbReference>
<evidence type="ECO:0000259" key="5">
    <source>
        <dbReference type="PROSITE" id="PS51294"/>
    </source>
</evidence>
<evidence type="ECO:0000256" key="1">
    <source>
        <dbReference type="ARBA" id="ARBA00023015"/>
    </source>
</evidence>
<keyword evidence="7" id="KW-1185">Reference proteome</keyword>
<name>A0A835Y0F5_9CHLO</name>
<dbReference type="SUPFAM" id="SSF46689">
    <property type="entry name" value="Homeodomain-like"/>
    <property type="match status" value="1"/>
</dbReference>
<feature type="region of interest" description="Disordered" evidence="4">
    <location>
        <begin position="440"/>
        <end position="596"/>
    </location>
</feature>
<dbReference type="NCBIfam" id="TIGR01557">
    <property type="entry name" value="myb_SHAQKYF"/>
    <property type="match status" value="1"/>
</dbReference>
<dbReference type="Gene3D" id="1.10.10.60">
    <property type="entry name" value="Homeodomain-like"/>
    <property type="match status" value="1"/>
</dbReference>
<dbReference type="OrthoDB" id="551907at2759"/>
<dbReference type="Pfam" id="PF00249">
    <property type="entry name" value="Myb_DNA-binding"/>
    <property type="match status" value="1"/>
</dbReference>
<proteinExistence type="predicted"/>
<feature type="region of interest" description="Disordered" evidence="4">
    <location>
        <begin position="266"/>
        <end position="311"/>
    </location>
</feature>
<evidence type="ECO:0000256" key="2">
    <source>
        <dbReference type="ARBA" id="ARBA00023163"/>
    </source>
</evidence>
<dbReference type="Proteomes" id="UP000612055">
    <property type="component" value="Unassembled WGS sequence"/>
</dbReference>
<dbReference type="PROSITE" id="PS51294">
    <property type="entry name" value="HTH_MYB"/>
    <property type="match status" value="1"/>
</dbReference>
<dbReference type="InterPro" id="IPR046955">
    <property type="entry name" value="PHR1-like"/>
</dbReference>
<evidence type="ECO:0000313" key="7">
    <source>
        <dbReference type="Proteomes" id="UP000612055"/>
    </source>
</evidence>
<keyword evidence="2" id="KW-0804">Transcription</keyword>
<evidence type="ECO:0000256" key="3">
    <source>
        <dbReference type="ARBA" id="ARBA00023242"/>
    </source>
</evidence>
<dbReference type="GO" id="GO:0003677">
    <property type="term" value="F:DNA binding"/>
    <property type="evidence" value="ECO:0007669"/>
    <property type="project" value="InterPro"/>
</dbReference>
<feature type="compositionally biased region" description="Basic and acidic residues" evidence="4">
    <location>
        <begin position="564"/>
        <end position="574"/>
    </location>
</feature>
<protein>
    <recommendedName>
        <fullName evidence="5">HTH myb-type domain-containing protein</fullName>
    </recommendedName>
</protein>
<dbReference type="InterPro" id="IPR025756">
    <property type="entry name" value="Myb_CC_LHEQLE"/>
</dbReference>
<dbReference type="FunFam" id="1.10.10.60:FF:000002">
    <property type="entry name" value="Myb family transcription factor"/>
    <property type="match status" value="1"/>
</dbReference>
<feature type="compositionally biased region" description="Gly residues" evidence="4">
    <location>
        <begin position="578"/>
        <end position="590"/>
    </location>
</feature>
<dbReference type="Pfam" id="PF14379">
    <property type="entry name" value="Myb_CC_LHEQLE"/>
    <property type="match status" value="1"/>
</dbReference>
<comment type="caution">
    <text evidence="6">The sequence shown here is derived from an EMBL/GenBank/DDBJ whole genome shotgun (WGS) entry which is preliminary data.</text>
</comment>